<dbReference type="InterPro" id="IPR009006">
    <property type="entry name" value="Ala_racemase/Decarboxylase_C"/>
</dbReference>
<evidence type="ECO:0000259" key="16">
    <source>
        <dbReference type="Pfam" id="PF02784"/>
    </source>
</evidence>
<evidence type="ECO:0000256" key="8">
    <source>
        <dbReference type="ARBA" id="ARBA00022842"/>
    </source>
</evidence>
<evidence type="ECO:0000256" key="15">
    <source>
        <dbReference type="PIRSR" id="PIRSR600183-50"/>
    </source>
</evidence>
<dbReference type="AlphaFoldDB" id="A0A7S7RP94"/>
<accession>A0A7S7RP94</accession>
<dbReference type="Pfam" id="PF17810">
    <property type="entry name" value="Arg_decarb_HB"/>
    <property type="match status" value="1"/>
</dbReference>
<evidence type="ECO:0000313" key="18">
    <source>
        <dbReference type="EMBL" id="QOY53263.1"/>
    </source>
</evidence>
<dbReference type="PIRSF" id="PIRSF001336">
    <property type="entry name" value="Arg_decrbxlase"/>
    <property type="match status" value="1"/>
</dbReference>
<dbReference type="Gene3D" id="2.40.37.10">
    <property type="entry name" value="Lyase, Ornithine Decarboxylase, Chain A, domain 1"/>
    <property type="match status" value="1"/>
</dbReference>
<evidence type="ECO:0000256" key="5">
    <source>
        <dbReference type="ARBA" id="ARBA00012426"/>
    </source>
</evidence>
<evidence type="ECO:0000256" key="14">
    <source>
        <dbReference type="PIRSR" id="PIRSR001336-50"/>
    </source>
</evidence>
<dbReference type="EC" id="4.1.1.19" evidence="5 13"/>
<dbReference type="GO" id="GO:0033388">
    <property type="term" value="P:putrescine biosynthetic process from arginine"/>
    <property type="evidence" value="ECO:0007669"/>
    <property type="project" value="TreeGrafter"/>
</dbReference>
<dbReference type="PRINTS" id="PR01179">
    <property type="entry name" value="ODADCRBXLASE"/>
</dbReference>
<dbReference type="PANTHER" id="PTHR43295">
    <property type="entry name" value="ARGININE DECARBOXYLASE"/>
    <property type="match status" value="1"/>
</dbReference>
<evidence type="ECO:0000256" key="3">
    <source>
        <dbReference type="ARBA" id="ARBA00002257"/>
    </source>
</evidence>
<dbReference type="NCBIfam" id="TIGR01273">
    <property type="entry name" value="speA"/>
    <property type="match status" value="1"/>
</dbReference>
<evidence type="ECO:0000256" key="6">
    <source>
        <dbReference type="ARBA" id="ARBA00022723"/>
    </source>
</evidence>
<evidence type="ECO:0000256" key="9">
    <source>
        <dbReference type="ARBA" id="ARBA00022898"/>
    </source>
</evidence>
<comment type="cofactor">
    <cofactor evidence="2">
        <name>Mg(2+)</name>
        <dbReference type="ChEBI" id="CHEBI:18420"/>
    </cofactor>
</comment>
<evidence type="ECO:0000256" key="10">
    <source>
        <dbReference type="ARBA" id="ARBA00023066"/>
    </source>
</evidence>
<dbReference type="SUPFAM" id="SSF51419">
    <property type="entry name" value="PLP-binding barrel"/>
    <property type="match status" value="1"/>
</dbReference>
<feature type="modified residue" description="N6-(pyridoxal phosphate)lysine" evidence="14">
    <location>
        <position position="86"/>
    </location>
</feature>
<evidence type="ECO:0000256" key="12">
    <source>
        <dbReference type="ARBA" id="ARBA00023239"/>
    </source>
</evidence>
<dbReference type="PANTHER" id="PTHR43295:SF9">
    <property type="entry name" value="BIOSYNTHETIC ARGININE DECARBOXYLASE"/>
    <property type="match status" value="1"/>
</dbReference>
<keyword evidence="6" id="KW-0479">Metal-binding</keyword>
<dbReference type="InterPro" id="IPR040634">
    <property type="entry name" value="Arg_decarb_HB"/>
</dbReference>
<dbReference type="InterPro" id="IPR029066">
    <property type="entry name" value="PLP-binding_barrel"/>
</dbReference>
<evidence type="ECO:0000256" key="4">
    <source>
        <dbReference type="ARBA" id="ARBA00008357"/>
    </source>
</evidence>
<dbReference type="InterPro" id="IPR022644">
    <property type="entry name" value="De-COase2_N"/>
</dbReference>
<dbReference type="InterPro" id="IPR000183">
    <property type="entry name" value="Orn/DAP/Arg_de-COase"/>
</dbReference>
<keyword evidence="19" id="KW-1185">Reference proteome</keyword>
<feature type="domain" description="Arginine decarboxylase helical bundle" evidence="17">
    <location>
        <begin position="353"/>
        <end position="424"/>
    </location>
</feature>
<dbReference type="CDD" id="cd06830">
    <property type="entry name" value="PLPDE_III_ADC"/>
    <property type="match status" value="1"/>
</dbReference>
<evidence type="ECO:0000256" key="2">
    <source>
        <dbReference type="ARBA" id="ARBA00001946"/>
    </source>
</evidence>
<evidence type="ECO:0000256" key="11">
    <source>
        <dbReference type="ARBA" id="ARBA00023115"/>
    </source>
</evidence>
<keyword evidence="12 18" id="KW-0456">Lyase</keyword>
<comment type="similarity">
    <text evidence="4">Belongs to the Orn/Lys/Arg decarboxylase class-II family. SpeA subfamily.</text>
</comment>
<evidence type="ECO:0000256" key="13">
    <source>
        <dbReference type="NCBIfam" id="TIGR01273"/>
    </source>
</evidence>
<dbReference type="SUPFAM" id="SSF50621">
    <property type="entry name" value="Alanine racemase C-terminal domain-like"/>
    <property type="match status" value="1"/>
</dbReference>
<organism evidence="18 19">
    <name type="scientific">Candidatus Sulfurimonas baltica</name>
    <dbReference type="NCBI Taxonomy" id="2740404"/>
    <lineage>
        <taxon>Bacteria</taxon>
        <taxon>Pseudomonadati</taxon>
        <taxon>Campylobacterota</taxon>
        <taxon>Epsilonproteobacteria</taxon>
        <taxon>Campylobacterales</taxon>
        <taxon>Sulfurimonadaceae</taxon>
        <taxon>Sulfurimonas</taxon>
    </lineage>
</organism>
<proteinExistence type="inferred from homology"/>
<dbReference type="GO" id="GO:0006527">
    <property type="term" value="P:L-arginine catabolic process"/>
    <property type="evidence" value="ECO:0007669"/>
    <property type="project" value="InterPro"/>
</dbReference>
<dbReference type="GO" id="GO:0046872">
    <property type="term" value="F:metal ion binding"/>
    <property type="evidence" value="ECO:0007669"/>
    <property type="project" value="UniProtKB-KW"/>
</dbReference>
<keyword evidence="9 14" id="KW-0663">Pyridoxal phosphate</keyword>
<keyword evidence="8" id="KW-0460">Magnesium</keyword>
<keyword evidence="10" id="KW-0745">Spermidine biosynthesis</keyword>
<evidence type="ECO:0000313" key="19">
    <source>
        <dbReference type="Proteomes" id="UP000593994"/>
    </source>
</evidence>
<dbReference type="InterPro" id="IPR002985">
    <property type="entry name" value="Arg_decrbxlase"/>
</dbReference>
<dbReference type="Gene3D" id="3.20.20.10">
    <property type="entry name" value="Alanine racemase"/>
    <property type="match status" value="1"/>
</dbReference>
<dbReference type="Gene3D" id="1.20.58.930">
    <property type="match status" value="1"/>
</dbReference>
<dbReference type="GO" id="GO:0008295">
    <property type="term" value="P:spermidine biosynthetic process"/>
    <property type="evidence" value="ECO:0007669"/>
    <property type="project" value="UniProtKB-UniRule"/>
</dbReference>
<feature type="active site" description="Proton donor" evidence="15">
    <location>
        <position position="482"/>
    </location>
</feature>
<dbReference type="Gene3D" id="1.10.287.3440">
    <property type="match status" value="1"/>
</dbReference>
<keyword evidence="11" id="KW-0620">Polyamine biosynthesis</keyword>
<dbReference type="PRINTS" id="PR01180">
    <property type="entry name" value="ARGDCRBXLASE"/>
</dbReference>
<comment type="cofactor">
    <cofactor evidence="1 14">
        <name>pyridoxal 5'-phosphate</name>
        <dbReference type="ChEBI" id="CHEBI:597326"/>
    </cofactor>
</comment>
<dbReference type="RefSeq" id="WP_194372143.1">
    <property type="nucleotide sequence ID" value="NZ_CP054492.1"/>
</dbReference>
<dbReference type="Pfam" id="PF02784">
    <property type="entry name" value="Orn_Arg_deC_N"/>
    <property type="match status" value="1"/>
</dbReference>
<reference evidence="18 19" key="1">
    <citation type="submission" date="2020-05" db="EMBL/GenBank/DDBJ databases">
        <title>Sulfurimonas marisnigri, sp. nov., and Sulfurimonas baltica, sp. nov., manganese oxide reducing chemolithoautotrophs of the class Epsilonproteobacteria isolated from the pelagic redoxclines of the Black and Baltic Seas and emended description of the genus Sulfurimonas.</title>
        <authorList>
            <person name="Henkel J.V."/>
            <person name="Laudan C."/>
            <person name="Werner J."/>
            <person name="Neu T."/>
            <person name="Plewe S."/>
            <person name="Sproer C."/>
            <person name="Bunk B."/>
            <person name="Schulz-Vogt H.N."/>
        </authorList>
    </citation>
    <scope>NUCLEOTIDE SEQUENCE [LARGE SCALE GENOMIC DNA]</scope>
    <source>
        <strain evidence="18 19">GD2</strain>
    </source>
</reference>
<protein>
    <recommendedName>
        <fullName evidence="5 13">Arginine decarboxylase</fullName>
        <ecNumber evidence="5 13">4.1.1.19</ecNumber>
    </recommendedName>
</protein>
<name>A0A7S7RP94_9BACT</name>
<feature type="domain" description="Orn/DAP/Arg decarboxylase 2 N-terminal" evidence="16">
    <location>
        <begin position="68"/>
        <end position="327"/>
    </location>
</feature>
<comment type="function">
    <text evidence="3">Catalyzes the biosynthesis of agmatine from arginine.</text>
</comment>
<dbReference type="NCBIfam" id="NF003763">
    <property type="entry name" value="PRK05354.1"/>
    <property type="match status" value="1"/>
</dbReference>
<dbReference type="GO" id="GO:0008792">
    <property type="term" value="F:arginine decarboxylase activity"/>
    <property type="evidence" value="ECO:0007669"/>
    <property type="project" value="UniProtKB-UniRule"/>
</dbReference>
<keyword evidence="7" id="KW-0210">Decarboxylase</keyword>
<evidence type="ECO:0000259" key="17">
    <source>
        <dbReference type="Pfam" id="PF17810"/>
    </source>
</evidence>
<dbReference type="EMBL" id="CP054492">
    <property type="protein sequence ID" value="QOY53263.1"/>
    <property type="molecule type" value="Genomic_DNA"/>
</dbReference>
<evidence type="ECO:0000256" key="7">
    <source>
        <dbReference type="ARBA" id="ARBA00022793"/>
    </source>
</evidence>
<evidence type="ECO:0000256" key="1">
    <source>
        <dbReference type="ARBA" id="ARBA00001933"/>
    </source>
</evidence>
<dbReference type="KEGG" id="sbal:HUE88_06185"/>
<sequence>MKNFGLDIWSNNNFIIEDGQIKLNYKSMPSILQIVEEIRSDDVRGPILLRFPHLIKRQIKSLYSYFDKAMTENSYNGNFNAVFPLKVNQFPHAVDAITSQGAQFNYGLEAGSKAELILAMSKTPSGAHITVNGFKDEEMITLGFIAAQSGHNLTITIEGLGELETIIEVAKKCDLKVPNIGIRVRLHSAGSGIWAKSGGMDAKFGLTSTEIIEAVRLLREENLLQHLSMIHFHIGSQMSDIAPLKRALREAGNIYAELKKMGASSLDSINIGGGLAVEYDQHTHSKSRNYSVEEFSSSVVFLLKEIMDAKNVKHPDIYTESGRFIVASHAVLITPVLELFTQDYQEKLLNFKEVNPPLIKELIDLNSLLNNKNCIEYLHDALDHMESILTLFDLGYIDLQDRSNAEILVHNIIKRALYLTSSNPTNELEQLQVRLQERYLINASIFQSLPDYWGLNQHFPVMPLHHLNATPIRAASLWDITCDSDGEIGFNPEKPLYLHDVNLDEEDYFLGFFNVGAYQETLGMNHNLFTHPSEYTVYINDTDYTITNKVESKSILDILESLGYNKDILSDKLKNDLLASEFITEKEKNDTLAKLELYLEQNGYLRTTN</sequence>
<dbReference type="Proteomes" id="UP000593994">
    <property type="component" value="Chromosome"/>
</dbReference>
<gene>
    <name evidence="18" type="primary">speA</name>
    <name evidence="18" type="ORF">HUE88_06185</name>
</gene>